<dbReference type="InterPro" id="IPR003593">
    <property type="entry name" value="AAA+_ATPase"/>
</dbReference>
<dbReference type="InterPro" id="IPR027417">
    <property type="entry name" value="P-loop_NTPase"/>
</dbReference>
<dbReference type="OrthoDB" id="77269at2157"/>
<feature type="domain" description="CDC48" evidence="6">
    <location>
        <begin position="106"/>
        <end position="178"/>
    </location>
</feature>
<evidence type="ECO:0000259" key="5">
    <source>
        <dbReference type="SMART" id="SM00382"/>
    </source>
</evidence>
<protein>
    <submittedName>
        <fullName evidence="8">Transitional endoplasmic reticulum ATPase</fullName>
    </submittedName>
</protein>
<dbReference type="SUPFAM" id="SSF52540">
    <property type="entry name" value="P-loop containing nucleoside triphosphate hydrolases"/>
    <property type="match status" value="2"/>
</dbReference>
<accession>A0A1G9UK56</accession>
<keyword evidence="9" id="KW-1185">Reference proteome</keyword>
<dbReference type="SMART" id="SM01073">
    <property type="entry name" value="CDC48_N"/>
    <property type="match status" value="1"/>
</dbReference>
<dbReference type="InterPro" id="IPR004201">
    <property type="entry name" value="Cdc48_dom2"/>
</dbReference>
<dbReference type="FunFam" id="3.40.50.300:FF:000018">
    <property type="entry name" value="Cell division control 48"/>
    <property type="match status" value="1"/>
</dbReference>
<evidence type="ECO:0000259" key="7">
    <source>
        <dbReference type="SMART" id="SM01073"/>
    </source>
</evidence>
<keyword evidence="3" id="KW-0547">Nucleotide-binding</keyword>
<dbReference type="AlphaFoldDB" id="A0A1G9UK56"/>
<feature type="domain" description="CDC48 N-terminal subdomain" evidence="7">
    <location>
        <begin position="5"/>
        <end position="89"/>
    </location>
</feature>
<dbReference type="EMBL" id="FNHL01000002">
    <property type="protein sequence ID" value="SDM60278.1"/>
    <property type="molecule type" value="Genomic_DNA"/>
</dbReference>
<dbReference type="InterPro" id="IPR041569">
    <property type="entry name" value="AAA_lid_3"/>
</dbReference>
<dbReference type="Pfam" id="PF17862">
    <property type="entry name" value="AAA_lid_3"/>
    <property type="match status" value="2"/>
</dbReference>
<dbReference type="InterPro" id="IPR009010">
    <property type="entry name" value="Asp_de-COase-like_dom_sf"/>
</dbReference>
<dbReference type="CDD" id="cd19529">
    <property type="entry name" value="RecA-like_VCP_r2"/>
    <property type="match status" value="1"/>
</dbReference>
<evidence type="ECO:0000259" key="6">
    <source>
        <dbReference type="SMART" id="SM01072"/>
    </source>
</evidence>
<dbReference type="SMART" id="SM01072">
    <property type="entry name" value="CDC48_2"/>
    <property type="match status" value="1"/>
</dbReference>
<feature type="domain" description="AAA+ ATPase" evidence="5">
    <location>
        <begin position="495"/>
        <end position="632"/>
    </location>
</feature>
<dbReference type="FunFam" id="1.10.8.60:FF:000038">
    <property type="entry name" value="spermatogenesis-associated protein 5-like protein 1"/>
    <property type="match status" value="1"/>
</dbReference>
<evidence type="ECO:0000313" key="9">
    <source>
        <dbReference type="Proteomes" id="UP000199451"/>
    </source>
</evidence>
<evidence type="ECO:0000256" key="2">
    <source>
        <dbReference type="ARBA" id="ARBA00022737"/>
    </source>
</evidence>
<gene>
    <name evidence="8" type="ORF">SAMN04487949_2223</name>
</gene>
<dbReference type="InterPro" id="IPR029067">
    <property type="entry name" value="CDC48_domain_2-like_sf"/>
</dbReference>
<dbReference type="FunFam" id="2.40.40.20:FF:000007">
    <property type="entry name" value="AAA family ATPase"/>
    <property type="match status" value="1"/>
</dbReference>
<dbReference type="SUPFAM" id="SSF50692">
    <property type="entry name" value="ADC-like"/>
    <property type="match status" value="1"/>
</dbReference>
<dbReference type="Pfam" id="PF02359">
    <property type="entry name" value="CDC48_N"/>
    <property type="match status" value="1"/>
</dbReference>
<dbReference type="Gene3D" id="3.10.330.10">
    <property type="match status" value="1"/>
</dbReference>
<dbReference type="InterPro" id="IPR003338">
    <property type="entry name" value="CDC4_N-term_subdom"/>
</dbReference>
<evidence type="ECO:0000256" key="1">
    <source>
        <dbReference type="ARBA" id="ARBA00009833"/>
    </source>
</evidence>
<dbReference type="Pfam" id="PF00004">
    <property type="entry name" value="AAA"/>
    <property type="match status" value="2"/>
</dbReference>
<dbReference type="GO" id="GO:0016887">
    <property type="term" value="F:ATP hydrolysis activity"/>
    <property type="evidence" value="ECO:0007669"/>
    <property type="project" value="InterPro"/>
</dbReference>
<dbReference type="Gene3D" id="2.40.40.20">
    <property type="match status" value="1"/>
</dbReference>
<dbReference type="Pfam" id="PF02933">
    <property type="entry name" value="CDC48_2"/>
    <property type="match status" value="1"/>
</dbReference>
<dbReference type="FunFam" id="3.40.50.300:FF:000012">
    <property type="entry name" value="Transitional endoplasmic reticulum ATPase"/>
    <property type="match status" value="1"/>
</dbReference>
<keyword evidence="4" id="KW-0067">ATP-binding</keyword>
<dbReference type="InterPro" id="IPR050168">
    <property type="entry name" value="AAA_ATPase_domain"/>
</dbReference>
<evidence type="ECO:0000256" key="4">
    <source>
        <dbReference type="ARBA" id="ARBA00022840"/>
    </source>
</evidence>
<dbReference type="InterPro" id="IPR003960">
    <property type="entry name" value="ATPase_AAA_CS"/>
</dbReference>
<dbReference type="GO" id="GO:0005524">
    <property type="term" value="F:ATP binding"/>
    <property type="evidence" value="ECO:0007669"/>
    <property type="project" value="UniProtKB-KW"/>
</dbReference>
<dbReference type="FunFam" id="1.10.8.60:FF:000057">
    <property type="entry name" value="AAA family ATPase, CDC48 subfamily"/>
    <property type="match status" value="1"/>
</dbReference>
<dbReference type="PANTHER" id="PTHR23077:SF201">
    <property type="entry name" value="PROTEIN CDCH"/>
    <property type="match status" value="1"/>
</dbReference>
<comment type="similarity">
    <text evidence="1">Belongs to the AAA ATPase family. CDC48 subfamily.</text>
</comment>
<dbReference type="PROSITE" id="PS00674">
    <property type="entry name" value="AAA"/>
    <property type="match status" value="2"/>
</dbReference>
<dbReference type="Gene3D" id="3.40.50.300">
    <property type="entry name" value="P-loop containing nucleotide triphosphate hydrolases"/>
    <property type="match status" value="2"/>
</dbReference>
<name>A0A1G9UK56_9EURY</name>
<evidence type="ECO:0000313" key="8">
    <source>
        <dbReference type="EMBL" id="SDM60278.1"/>
    </source>
</evidence>
<dbReference type="SMART" id="SM00382">
    <property type="entry name" value="AAA"/>
    <property type="match status" value="2"/>
</dbReference>
<dbReference type="RefSeq" id="WP_089697507.1">
    <property type="nucleotide sequence ID" value="NZ_FNHL01000002.1"/>
</dbReference>
<dbReference type="PANTHER" id="PTHR23077">
    <property type="entry name" value="AAA-FAMILY ATPASE"/>
    <property type="match status" value="1"/>
</dbReference>
<dbReference type="Proteomes" id="UP000199451">
    <property type="component" value="Unassembled WGS sequence"/>
</dbReference>
<evidence type="ECO:0000256" key="3">
    <source>
        <dbReference type="ARBA" id="ARBA00022741"/>
    </source>
</evidence>
<proteinExistence type="inferred from homology"/>
<dbReference type="InterPro" id="IPR003959">
    <property type="entry name" value="ATPase_AAA_core"/>
</dbReference>
<sequence>MNEVQLEVAKAYPNDSGRGIARLDPDTLLHLKLSPGDIIEIEGAETTAAKVWRADRQDWNTDTVRIDGFTRQNADVGIGERVTIRKAEAKKADTLVLAPPEEASVQFGSDAAGMVKRQILKRPVVERDIVPVMSSTNHPFMRSPGQAIPLIAVETEPEGVVLVTEDTEVELREEPISGFEKASGGITYEDIGGLQGEIQRVREMVELPMKHPQIFKKLGIEPPQGVLLHGPPGTGKTLLAKAVANETSASFFSIAGPEIISKYYGESEQQLREIFEDAKEESPAIIFIDELDSIAPKREDVTGEVERRVVAQLLTMMDGLEARGQVIVIAATNRVDSVDPALRRPGRFDREIEIGVPDEVGRKEILQVHTRGMPLSDDVSLDYLADETHGFVGADIESLTKEAAMKALRRYLPEIDLDEEDIPPSLIDRMIVKRDDFDGALGEVEPSAMREVLVELPKITWNDVGGLEGAKQKVKESVEWPLTDREKFSRMGIEPPAGVLLYGPPGTGKTLMAKAVANETNANFISVRGPQLLSKWVGESEKAIRQTFRKARQVSPCIIFFDELDSLAPSRGQEMGNNVSERVVNQLLTELDGLEERGNVMVIGATNRPDMIDPALIRSGRFDRLVMIGSPGEEGREQILNIHTAGMPLAPDVSLREIAEITEGYVGSDLESIGREAAIEALREDGDAQEVEMRHFRKAMESVRPTISEDLLNYYEQMEEQFKGGSREQFAERRDGRIGFQ</sequence>
<organism evidence="8 9">
    <name type="scientific">Halogranum gelatinilyticum</name>
    <dbReference type="NCBI Taxonomy" id="660521"/>
    <lineage>
        <taxon>Archaea</taxon>
        <taxon>Methanobacteriati</taxon>
        <taxon>Methanobacteriota</taxon>
        <taxon>Stenosarchaea group</taxon>
        <taxon>Halobacteria</taxon>
        <taxon>Halobacteriales</taxon>
        <taxon>Haloferacaceae</taxon>
    </lineage>
</organism>
<dbReference type="NCBIfam" id="TIGR01243">
    <property type="entry name" value="CDC48"/>
    <property type="match status" value="1"/>
</dbReference>
<feature type="domain" description="AAA+ ATPase" evidence="5">
    <location>
        <begin position="222"/>
        <end position="358"/>
    </location>
</feature>
<dbReference type="STRING" id="660521.SAMN04487949_2223"/>
<reference evidence="9" key="1">
    <citation type="submission" date="2016-10" db="EMBL/GenBank/DDBJ databases">
        <authorList>
            <person name="Varghese N."/>
            <person name="Submissions S."/>
        </authorList>
    </citation>
    <scope>NUCLEOTIDE SEQUENCE [LARGE SCALE GENOMIC DNA]</scope>
    <source>
        <strain evidence="9">CGMCC 1.10119</strain>
    </source>
</reference>
<dbReference type="FunFam" id="3.10.330.10:FF:000005">
    <property type="entry name" value="AAA family ATPase"/>
    <property type="match status" value="1"/>
</dbReference>
<dbReference type="Gene3D" id="1.10.8.60">
    <property type="match status" value="2"/>
</dbReference>
<keyword evidence="2" id="KW-0677">Repeat</keyword>
<dbReference type="SUPFAM" id="SSF54585">
    <property type="entry name" value="Cdc48 domain 2-like"/>
    <property type="match status" value="1"/>
</dbReference>
<dbReference type="InterPro" id="IPR005938">
    <property type="entry name" value="AAA_ATPase_CDC48"/>
</dbReference>